<organism evidence="2">
    <name type="scientific">marine sediment metagenome</name>
    <dbReference type="NCBI Taxonomy" id="412755"/>
    <lineage>
        <taxon>unclassified sequences</taxon>
        <taxon>metagenomes</taxon>
        <taxon>ecological metagenomes</taxon>
    </lineage>
</organism>
<proteinExistence type="predicted"/>
<dbReference type="EMBL" id="LAZR01026482">
    <property type="protein sequence ID" value="KKL68589.1"/>
    <property type="molecule type" value="Genomic_DNA"/>
</dbReference>
<dbReference type="InterPro" id="IPR007842">
    <property type="entry name" value="HEPN_dom"/>
</dbReference>
<dbReference type="PANTHER" id="PTHR33933:SF1">
    <property type="entry name" value="PROTEIN ADENYLYLTRANSFERASE MNTA-RELATED"/>
    <property type="match status" value="1"/>
</dbReference>
<sequence length="288" mass="33778">MKESLANLPERKRGELTRIVNIIRQSVPQAEMIILFGSYARGDWVEDVTVEGNTTYEYSSDFDILVIVEDEATANKNMFWYNIEDKASKLPVQTPVTLIAHDINFVNRKLEKGQYFFTDIKAEGIALYDSKNYQLAEPKELTPKQRLDQAKADFKQWFHSAEVFYGNFEYNMKNQDYKHAAFMLHQATECFYGTVSLVYTNYRSKTHKIDKLRKQAAQHDPAFFKTFPLNTDEEKHRFDLLRQAYVGARYHDDYKITPQELKYLAKCVELLREQTETSCQTKMNSFCL</sequence>
<feature type="domain" description="HEPN" evidence="1">
    <location>
        <begin position="158"/>
        <end position="278"/>
    </location>
</feature>
<name>A0A0F9E3L7_9ZZZZ</name>
<dbReference type="InterPro" id="IPR052548">
    <property type="entry name" value="Type_VII_TA_antitoxin"/>
</dbReference>
<comment type="caution">
    <text evidence="2">The sequence shown here is derived from an EMBL/GenBank/DDBJ whole genome shotgun (WGS) entry which is preliminary data.</text>
</comment>
<dbReference type="InterPro" id="IPR041633">
    <property type="entry name" value="Polbeta"/>
</dbReference>
<dbReference type="AlphaFoldDB" id="A0A0F9E3L7"/>
<dbReference type="Gene3D" id="3.30.460.10">
    <property type="entry name" value="Beta Polymerase, domain 2"/>
    <property type="match status" value="1"/>
</dbReference>
<accession>A0A0F9E3L7</accession>
<evidence type="ECO:0000259" key="1">
    <source>
        <dbReference type="PROSITE" id="PS50910"/>
    </source>
</evidence>
<gene>
    <name evidence="2" type="ORF">LCGC14_2123480</name>
</gene>
<dbReference type="Gene3D" id="1.20.120.330">
    <property type="entry name" value="Nucleotidyltransferases domain 2"/>
    <property type="match status" value="1"/>
</dbReference>
<evidence type="ECO:0000313" key="2">
    <source>
        <dbReference type="EMBL" id="KKL68589.1"/>
    </source>
</evidence>
<protein>
    <recommendedName>
        <fullName evidence="1">HEPN domain-containing protein</fullName>
    </recommendedName>
</protein>
<dbReference type="SUPFAM" id="SSF81301">
    <property type="entry name" value="Nucleotidyltransferase"/>
    <property type="match status" value="1"/>
</dbReference>
<reference evidence="2" key="1">
    <citation type="journal article" date="2015" name="Nature">
        <title>Complex archaea that bridge the gap between prokaryotes and eukaryotes.</title>
        <authorList>
            <person name="Spang A."/>
            <person name="Saw J.H."/>
            <person name="Jorgensen S.L."/>
            <person name="Zaremba-Niedzwiedzka K."/>
            <person name="Martijn J."/>
            <person name="Lind A.E."/>
            <person name="van Eijk R."/>
            <person name="Schleper C."/>
            <person name="Guy L."/>
            <person name="Ettema T.J."/>
        </authorList>
    </citation>
    <scope>NUCLEOTIDE SEQUENCE</scope>
</reference>
<dbReference type="Pfam" id="PF05168">
    <property type="entry name" value="HEPN"/>
    <property type="match status" value="1"/>
</dbReference>
<dbReference type="PROSITE" id="PS50910">
    <property type="entry name" value="HEPN"/>
    <property type="match status" value="1"/>
</dbReference>
<dbReference type="CDD" id="cd05403">
    <property type="entry name" value="NT_KNTase_like"/>
    <property type="match status" value="1"/>
</dbReference>
<dbReference type="Pfam" id="PF18765">
    <property type="entry name" value="Polbeta"/>
    <property type="match status" value="1"/>
</dbReference>
<dbReference type="SMART" id="SM00748">
    <property type="entry name" value="HEPN"/>
    <property type="match status" value="1"/>
</dbReference>
<dbReference type="PANTHER" id="PTHR33933">
    <property type="entry name" value="NUCLEOTIDYLTRANSFERASE"/>
    <property type="match status" value="1"/>
</dbReference>
<dbReference type="SUPFAM" id="SSF81593">
    <property type="entry name" value="Nucleotidyltransferase substrate binding subunit/domain"/>
    <property type="match status" value="1"/>
</dbReference>
<dbReference type="InterPro" id="IPR043519">
    <property type="entry name" value="NT_sf"/>
</dbReference>